<sequence>MERREREGQGNSNEDGQTQVANEGLSNGKKDCLKWTVSRPNGGQTSGKPKTGKHLECLQDIAQEAIKGLTTQIKTHRPLKAPRGLDEDTTGAVKALTDMGFRSKTYSKYKKTIQKGGLWEMERLGYLSDPQFREQFKNSMRADVLRINRNLMDESWRSKQPNIMDSLLEKKTLISNLEYLNMRYRKPSKKNSEVPKKNEPVKLLPPIEEGEEGYGVFI</sequence>
<dbReference type="EMBL" id="LJZO01000017">
    <property type="protein sequence ID" value="ROV97240.1"/>
    <property type="molecule type" value="Genomic_DNA"/>
</dbReference>
<evidence type="ECO:0000313" key="3">
    <source>
        <dbReference type="Proteomes" id="UP000284375"/>
    </source>
</evidence>
<evidence type="ECO:0000256" key="1">
    <source>
        <dbReference type="SAM" id="MobiDB-lite"/>
    </source>
</evidence>
<dbReference type="STRING" id="252740.A0A423W1R1"/>
<name>A0A423W1R1_CYTCH</name>
<dbReference type="Proteomes" id="UP000284375">
    <property type="component" value="Unassembled WGS sequence"/>
</dbReference>
<feature type="compositionally biased region" description="Polar residues" evidence="1">
    <location>
        <begin position="38"/>
        <end position="48"/>
    </location>
</feature>
<feature type="compositionally biased region" description="Polar residues" evidence="1">
    <location>
        <begin position="9"/>
        <end position="25"/>
    </location>
</feature>
<reference evidence="2 3" key="1">
    <citation type="submission" date="2015-09" db="EMBL/GenBank/DDBJ databases">
        <title>Host preference determinants of Valsa canker pathogens revealed by comparative genomics.</title>
        <authorList>
            <person name="Yin Z."/>
            <person name="Huang L."/>
        </authorList>
    </citation>
    <scope>NUCLEOTIDE SEQUENCE [LARGE SCALE GENOMIC DNA]</scope>
    <source>
        <strain evidence="2 3">YSFL</strain>
    </source>
</reference>
<comment type="caution">
    <text evidence="2">The sequence shown here is derived from an EMBL/GenBank/DDBJ whole genome shotgun (WGS) entry which is preliminary data.</text>
</comment>
<evidence type="ECO:0000313" key="2">
    <source>
        <dbReference type="EMBL" id="ROV97240.1"/>
    </source>
</evidence>
<proteinExistence type="predicted"/>
<organism evidence="2 3">
    <name type="scientific">Cytospora chrysosperma</name>
    <name type="common">Cytospora canker fungus</name>
    <name type="synonym">Sphaeria chrysosperma</name>
    <dbReference type="NCBI Taxonomy" id="252740"/>
    <lineage>
        <taxon>Eukaryota</taxon>
        <taxon>Fungi</taxon>
        <taxon>Dikarya</taxon>
        <taxon>Ascomycota</taxon>
        <taxon>Pezizomycotina</taxon>
        <taxon>Sordariomycetes</taxon>
        <taxon>Sordariomycetidae</taxon>
        <taxon>Diaporthales</taxon>
        <taxon>Cytosporaceae</taxon>
        <taxon>Cytospora</taxon>
    </lineage>
</organism>
<dbReference type="OrthoDB" id="10673203at2759"/>
<dbReference type="AlphaFoldDB" id="A0A423W1R1"/>
<gene>
    <name evidence="2" type="ORF">VSDG_04754</name>
</gene>
<accession>A0A423W1R1</accession>
<keyword evidence="3" id="KW-1185">Reference proteome</keyword>
<protein>
    <submittedName>
        <fullName evidence="2">Uncharacterized protein</fullName>
    </submittedName>
</protein>
<feature type="region of interest" description="Disordered" evidence="1">
    <location>
        <begin position="1"/>
        <end position="52"/>
    </location>
</feature>